<dbReference type="PANTHER" id="PTHR12526:SF630">
    <property type="entry name" value="GLYCOSYLTRANSFERASE"/>
    <property type="match status" value="1"/>
</dbReference>
<dbReference type="AlphaFoldDB" id="A0A3B1BFV1"/>
<dbReference type="Pfam" id="PF13524">
    <property type="entry name" value="Glyco_trans_1_2"/>
    <property type="match status" value="1"/>
</dbReference>
<dbReference type="SUPFAM" id="SSF53756">
    <property type="entry name" value="UDP-Glycosyltransferase/glycogen phosphorylase"/>
    <property type="match status" value="2"/>
</dbReference>
<dbReference type="Gene3D" id="3.40.50.2000">
    <property type="entry name" value="Glycogen Phosphorylase B"/>
    <property type="match status" value="2"/>
</dbReference>
<evidence type="ECO:0000313" key="2">
    <source>
        <dbReference type="EMBL" id="VAX17136.1"/>
    </source>
</evidence>
<sequence length="658" mass="74189">MKIITFNWHTPYLSMLAKLPHEFDVAPPDVPSSQLTSWDENMRPLTPNVHPVSKDEAQKRIAEPGFYDIVLAHNVKDLMLTKNLNIPKLLVFHNRLSTEAQLGGKPEIVDDYRTQIRSLVSGVYCIFISKTKRYDWGLPGEIIMPGIDASLYGGYTGEKNVAIRVGNSIKSRALMTGYSMQEEVLHGLPNLLVGVNPEIPESQPSKNWDDLKRIYREHRLLLNTSMPPWEDGYNLAVLEAMATGMPVVSVANPTSPLTDAVDGFLNVDAGGLRKNVEKLLGDKNLAMEIGARGRETVKKYFPMDAFLEKWDSAIKRAYEWFPYDSSVLFNKSSGVKADKAKMPKPVPGGKNIILSYTSMPFTAATYIEKAMTKKHSVLTVGCKITTAIIEKWNLQNMKAVPKTHDIHTPDLTVETDFMLERLPSGFYPDFFLWVETGLGQAPVGLEKLACPKVAYLIDTHVHFERDLAAAKNFDIVFLAQREYIPEFKKNGIKNVFWLPLGCDPETHGKVDVPKEHDVGFVGSLTDERRVALLQKVAERVSVRYDRLFLREMADFLCRSKIVFNNAIKNDLNMRVFEGLCSGSMLLTDNAEGLKDFFEDPNHLVIYNDDNIAELAEYYIEHEAEREVIAEAGRKLALAKHTYAHRVDEIVKVVGEVLK</sequence>
<feature type="domain" description="Spore protein YkvP/CgeB glycosyl transferase-like" evidence="1">
    <location>
        <begin position="546"/>
        <end position="650"/>
    </location>
</feature>
<dbReference type="InterPro" id="IPR055259">
    <property type="entry name" value="YkvP/CgeB_Glyco_trans-like"/>
</dbReference>
<dbReference type="PANTHER" id="PTHR12526">
    <property type="entry name" value="GLYCOSYLTRANSFERASE"/>
    <property type="match status" value="1"/>
</dbReference>
<accession>A0A3B1BFV1</accession>
<protein>
    <recommendedName>
        <fullName evidence="1">Spore protein YkvP/CgeB glycosyl transferase-like domain-containing protein</fullName>
    </recommendedName>
</protein>
<organism evidence="2">
    <name type="scientific">hydrothermal vent metagenome</name>
    <dbReference type="NCBI Taxonomy" id="652676"/>
    <lineage>
        <taxon>unclassified sequences</taxon>
        <taxon>metagenomes</taxon>
        <taxon>ecological metagenomes</taxon>
    </lineage>
</organism>
<dbReference type="Pfam" id="PF13692">
    <property type="entry name" value="Glyco_trans_1_4"/>
    <property type="match status" value="1"/>
</dbReference>
<dbReference type="EMBL" id="UOGC01000045">
    <property type="protein sequence ID" value="VAX17136.1"/>
    <property type="molecule type" value="Genomic_DNA"/>
</dbReference>
<gene>
    <name evidence="2" type="ORF">MNBD_NITROSPINAE01-720</name>
</gene>
<reference evidence="2" key="1">
    <citation type="submission" date="2018-06" db="EMBL/GenBank/DDBJ databases">
        <authorList>
            <person name="Zhirakovskaya E."/>
        </authorList>
    </citation>
    <scope>NUCLEOTIDE SEQUENCE</scope>
</reference>
<evidence type="ECO:0000259" key="1">
    <source>
        <dbReference type="Pfam" id="PF13524"/>
    </source>
</evidence>
<name>A0A3B1BFV1_9ZZZZ</name>
<proteinExistence type="predicted"/>